<evidence type="ECO:0000256" key="5">
    <source>
        <dbReference type="ARBA" id="ARBA00023242"/>
    </source>
</evidence>
<keyword evidence="5" id="KW-0539">Nucleus</keyword>
<dbReference type="GO" id="GO:0046983">
    <property type="term" value="F:protein dimerization activity"/>
    <property type="evidence" value="ECO:0007669"/>
    <property type="project" value="InterPro"/>
</dbReference>
<evidence type="ECO:0000313" key="8">
    <source>
        <dbReference type="EMBL" id="CAK7345464.1"/>
    </source>
</evidence>
<proteinExistence type="predicted"/>
<protein>
    <recommendedName>
        <fullName evidence="7">MADS-box domain-containing protein</fullName>
    </recommendedName>
</protein>
<dbReference type="PROSITE" id="PS50066">
    <property type="entry name" value="MADS_BOX_2"/>
    <property type="match status" value="1"/>
</dbReference>
<feature type="domain" description="MADS-box" evidence="7">
    <location>
        <begin position="18"/>
        <end position="78"/>
    </location>
</feature>
<dbReference type="Pfam" id="PF00319">
    <property type="entry name" value="SRF-TF"/>
    <property type="match status" value="1"/>
</dbReference>
<comment type="subcellular location">
    <subcellularLocation>
        <location evidence="1">Nucleus</location>
    </subcellularLocation>
</comment>
<evidence type="ECO:0000256" key="6">
    <source>
        <dbReference type="SAM" id="MobiDB-lite"/>
    </source>
</evidence>
<dbReference type="CDD" id="cd00265">
    <property type="entry name" value="MADS_MEF2_like"/>
    <property type="match status" value="1"/>
</dbReference>
<gene>
    <name evidence="8" type="ORF">DCAF_LOCUS18248</name>
</gene>
<dbReference type="InterPro" id="IPR033896">
    <property type="entry name" value="MEF2-like_N"/>
</dbReference>
<name>A0AAV1S6P3_9ROSI</name>
<dbReference type="FunFam" id="3.40.1810.10:FF:000006">
    <property type="entry name" value="Agamous-like MADS-box protein AGL62"/>
    <property type="match status" value="1"/>
</dbReference>
<dbReference type="PANTHER" id="PTHR11945:SF805">
    <property type="entry name" value="BOX PROTEIN, PUTATIVE-RELATED"/>
    <property type="match status" value="1"/>
</dbReference>
<dbReference type="SUPFAM" id="SSF55455">
    <property type="entry name" value="SRF-like"/>
    <property type="match status" value="1"/>
</dbReference>
<dbReference type="PANTHER" id="PTHR11945">
    <property type="entry name" value="MADS BOX PROTEIN"/>
    <property type="match status" value="1"/>
</dbReference>
<comment type="caution">
    <text evidence="8">The sequence shown here is derived from an EMBL/GenBank/DDBJ whole genome shotgun (WGS) entry which is preliminary data.</text>
</comment>
<evidence type="ECO:0000313" key="9">
    <source>
        <dbReference type="Proteomes" id="UP001314170"/>
    </source>
</evidence>
<dbReference type="EMBL" id="CAWUPB010001168">
    <property type="protein sequence ID" value="CAK7345464.1"/>
    <property type="molecule type" value="Genomic_DNA"/>
</dbReference>
<sequence length="224" mass="25340">MILEKRNGDHTETKKQTQGRQKIEIKRIEEKSNLQVTFSKRRGGLVKKASELCLLCGAQVAILAFSPGKKVFAFGHPNVDIVLDRYLNESSTSSEREAPATNDPQVQRWNKEYEEALKVLEEEKKHVAMIEEWNEVCENDANAGFWWDRSIDEMGLEELEEYVRAMQELRKNVASRVSELTMANDQFGNQNMGNFDLGGVNGFSLEDGLFGRSDGGPTDDVLHA</sequence>
<accession>A0AAV1S6P3</accession>
<dbReference type="InterPro" id="IPR002100">
    <property type="entry name" value="TF_MADSbox"/>
</dbReference>
<evidence type="ECO:0000256" key="1">
    <source>
        <dbReference type="ARBA" id="ARBA00004123"/>
    </source>
</evidence>
<keyword evidence="2" id="KW-0805">Transcription regulation</keyword>
<keyword evidence="9" id="KW-1185">Reference proteome</keyword>
<evidence type="ECO:0000259" key="7">
    <source>
        <dbReference type="PROSITE" id="PS50066"/>
    </source>
</evidence>
<dbReference type="GO" id="GO:0000981">
    <property type="term" value="F:DNA-binding transcription factor activity, RNA polymerase II-specific"/>
    <property type="evidence" value="ECO:0007669"/>
    <property type="project" value="TreeGrafter"/>
</dbReference>
<keyword evidence="4" id="KW-0804">Transcription</keyword>
<reference evidence="8 9" key="1">
    <citation type="submission" date="2024-01" db="EMBL/GenBank/DDBJ databases">
        <authorList>
            <person name="Waweru B."/>
        </authorList>
    </citation>
    <scope>NUCLEOTIDE SEQUENCE [LARGE SCALE GENOMIC DNA]</scope>
</reference>
<dbReference type="GO" id="GO:0000978">
    <property type="term" value="F:RNA polymerase II cis-regulatory region sequence-specific DNA binding"/>
    <property type="evidence" value="ECO:0007669"/>
    <property type="project" value="TreeGrafter"/>
</dbReference>
<dbReference type="SMART" id="SM00432">
    <property type="entry name" value="MADS"/>
    <property type="match status" value="1"/>
</dbReference>
<dbReference type="AlphaFoldDB" id="A0AAV1S6P3"/>
<dbReference type="Proteomes" id="UP001314170">
    <property type="component" value="Unassembled WGS sequence"/>
</dbReference>
<dbReference type="PRINTS" id="PR00404">
    <property type="entry name" value="MADSDOMAIN"/>
</dbReference>
<evidence type="ECO:0000256" key="2">
    <source>
        <dbReference type="ARBA" id="ARBA00023015"/>
    </source>
</evidence>
<dbReference type="Gene3D" id="3.40.1810.10">
    <property type="entry name" value="Transcription factor, MADS-box"/>
    <property type="match status" value="1"/>
</dbReference>
<dbReference type="GO" id="GO:0005634">
    <property type="term" value="C:nucleus"/>
    <property type="evidence" value="ECO:0007669"/>
    <property type="project" value="UniProtKB-SubCell"/>
</dbReference>
<dbReference type="InterPro" id="IPR036879">
    <property type="entry name" value="TF_MADSbox_sf"/>
</dbReference>
<evidence type="ECO:0000256" key="4">
    <source>
        <dbReference type="ARBA" id="ARBA00023163"/>
    </source>
</evidence>
<evidence type="ECO:0000256" key="3">
    <source>
        <dbReference type="ARBA" id="ARBA00023125"/>
    </source>
</evidence>
<organism evidence="8 9">
    <name type="scientific">Dovyalis caffra</name>
    <dbReference type="NCBI Taxonomy" id="77055"/>
    <lineage>
        <taxon>Eukaryota</taxon>
        <taxon>Viridiplantae</taxon>
        <taxon>Streptophyta</taxon>
        <taxon>Embryophyta</taxon>
        <taxon>Tracheophyta</taxon>
        <taxon>Spermatophyta</taxon>
        <taxon>Magnoliopsida</taxon>
        <taxon>eudicotyledons</taxon>
        <taxon>Gunneridae</taxon>
        <taxon>Pentapetalae</taxon>
        <taxon>rosids</taxon>
        <taxon>fabids</taxon>
        <taxon>Malpighiales</taxon>
        <taxon>Salicaceae</taxon>
        <taxon>Flacourtieae</taxon>
        <taxon>Dovyalis</taxon>
    </lineage>
</organism>
<dbReference type="GO" id="GO:0045944">
    <property type="term" value="P:positive regulation of transcription by RNA polymerase II"/>
    <property type="evidence" value="ECO:0007669"/>
    <property type="project" value="InterPro"/>
</dbReference>
<keyword evidence="3" id="KW-0238">DNA-binding</keyword>
<feature type="region of interest" description="Disordered" evidence="6">
    <location>
        <begin position="1"/>
        <end position="21"/>
    </location>
</feature>